<organism evidence="2 3">
    <name type="scientific">Paraburkholderia hiiakae</name>
    <dbReference type="NCBI Taxonomy" id="1081782"/>
    <lineage>
        <taxon>Bacteria</taxon>
        <taxon>Pseudomonadati</taxon>
        <taxon>Pseudomonadota</taxon>
        <taxon>Betaproteobacteria</taxon>
        <taxon>Burkholderiales</taxon>
        <taxon>Burkholderiaceae</taxon>
        <taxon>Paraburkholderia</taxon>
    </lineage>
</organism>
<dbReference type="InterPro" id="IPR013096">
    <property type="entry name" value="Cupin_2"/>
</dbReference>
<comment type="caution">
    <text evidence="2">The sequence shown here is derived from an EMBL/GenBank/DDBJ whole genome shotgun (WGS) entry which is preliminary data.</text>
</comment>
<accession>A0ABM8NDH4</accession>
<dbReference type="Proteomes" id="UP000656319">
    <property type="component" value="Unassembled WGS sequence"/>
</dbReference>
<evidence type="ECO:0000313" key="2">
    <source>
        <dbReference type="EMBL" id="CAD6518498.1"/>
    </source>
</evidence>
<sequence>MTPNGPPTGEPINVGQLRIRYLLDGTATGGMGVFELTVPPNSPVPPPHSHKHNEEWIYLLEGVLRCSVDGTVRDLTPGEWGFSPRGSVHHFSNPHTDTARALVVLTPDIGAQYFRDVATIINAGGPPDREKLLGVMSRYGLMPAQLS</sequence>
<evidence type="ECO:0000313" key="3">
    <source>
        <dbReference type="Proteomes" id="UP000656319"/>
    </source>
</evidence>
<protein>
    <recommendedName>
        <fullName evidence="1">Cupin type-2 domain-containing protein</fullName>
    </recommendedName>
</protein>
<dbReference type="PANTHER" id="PTHR36440">
    <property type="entry name" value="PUTATIVE (AFU_ORTHOLOGUE AFUA_8G07350)-RELATED"/>
    <property type="match status" value="1"/>
</dbReference>
<dbReference type="Gene3D" id="2.60.120.10">
    <property type="entry name" value="Jelly Rolls"/>
    <property type="match status" value="1"/>
</dbReference>
<keyword evidence="3" id="KW-1185">Reference proteome</keyword>
<dbReference type="PANTHER" id="PTHR36440:SF1">
    <property type="entry name" value="PUTATIVE (AFU_ORTHOLOGUE AFUA_8G07350)-RELATED"/>
    <property type="match status" value="1"/>
</dbReference>
<reference evidence="2 3" key="1">
    <citation type="submission" date="2020-10" db="EMBL/GenBank/DDBJ databases">
        <authorList>
            <person name="Peeters C."/>
        </authorList>
    </citation>
    <scope>NUCLEOTIDE SEQUENCE [LARGE SCALE GENOMIC DNA]</scope>
    <source>
        <strain evidence="2 3">LMG 27952</strain>
    </source>
</reference>
<dbReference type="InterPro" id="IPR011051">
    <property type="entry name" value="RmlC_Cupin_sf"/>
</dbReference>
<dbReference type="Pfam" id="PF07883">
    <property type="entry name" value="Cupin_2"/>
    <property type="match status" value="1"/>
</dbReference>
<evidence type="ECO:0000259" key="1">
    <source>
        <dbReference type="Pfam" id="PF07883"/>
    </source>
</evidence>
<gene>
    <name evidence="2" type="ORF">LMG27952_01016</name>
</gene>
<dbReference type="EMBL" id="CAJHCQ010000002">
    <property type="protein sequence ID" value="CAD6518498.1"/>
    <property type="molecule type" value="Genomic_DNA"/>
</dbReference>
<proteinExistence type="predicted"/>
<dbReference type="InterPro" id="IPR053146">
    <property type="entry name" value="QDO-like"/>
</dbReference>
<name>A0ABM8NDH4_9BURK</name>
<dbReference type="RefSeq" id="WP_201694807.1">
    <property type="nucleotide sequence ID" value="NZ_CAJHCQ010000002.1"/>
</dbReference>
<feature type="domain" description="Cupin type-2" evidence="1">
    <location>
        <begin position="35"/>
        <end position="104"/>
    </location>
</feature>
<dbReference type="SUPFAM" id="SSF51182">
    <property type="entry name" value="RmlC-like cupins"/>
    <property type="match status" value="1"/>
</dbReference>
<dbReference type="InterPro" id="IPR014710">
    <property type="entry name" value="RmlC-like_jellyroll"/>
</dbReference>